<evidence type="ECO:0000256" key="1">
    <source>
        <dbReference type="ARBA" id="ARBA00004141"/>
    </source>
</evidence>
<dbReference type="PaxDb" id="121845-A0A3Q0ITR4"/>
<dbReference type="GeneID" id="103507374"/>
<evidence type="ECO:0000256" key="7">
    <source>
        <dbReference type="RuleBase" id="RU079119"/>
    </source>
</evidence>
<dbReference type="AlphaFoldDB" id="A0A3Q0ITR4"/>
<keyword evidence="3 7" id="KW-0812">Transmembrane</keyword>
<evidence type="ECO:0000259" key="8">
    <source>
        <dbReference type="Pfam" id="PF01529"/>
    </source>
</evidence>
<dbReference type="GO" id="GO:0016020">
    <property type="term" value="C:membrane"/>
    <property type="evidence" value="ECO:0007669"/>
    <property type="project" value="UniProtKB-SubCell"/>
</dbReference>
<dbReference type="InterPro" id="IPR039859">
    <property type="entry name" value="PFA4/ZDH16/20/ERF2-like"/>
</dbReference>
<feature type="non-terminal residue" evidence="10">
    <location>
        <position position="1"/>
    </location>
</feature>
<comment type="domain">
    <text evidence="7">The DHHC domain is required for palmitoyltransferase activity.</text>
</comment>
<keyword evidence="9" id="KW-1185">Reference proteome</keyword>
<dbReference type="EC" id="2.3.1.225" evidence="7"/>
<evidence type="ECO:0000313" key="9">
    <source>
        <dbReference type="Proteomes" id="UP000079169"/>
    </source>
</evidence>
<evidence type="ECO:0000313" key="10">
    <source>
        <dbReference type="RefSeq" id="XP_026678048.1"/>
    </source>
</evidence>
<feature type="transmembrane region" description="Helical" evidence="7">
    <location>
        <begin position="20"/>
        <end position="43"/>
    </location>
</feature>
<keyword evidence="6 7" id="KW-0012">Acyltransferase</keyword>
<keyword evidence="5 7" id="KW-0472">Membrane</keyword>
<protein>
    <recommendedName>
        <fullName evidence="7">Palmitoyltransferase</fullName>
        <ecNumber evidence="7">2.3.1.225</ecNumber>
    </recommendedName>
</protein>
<dbReference type="PANTHER" id="PTHR12246">
    <property type="entry name" value="PALMITOYLTRANSFERASE ZDHHC16"/>
    <property type="match status" value="1"/>
</dbReference>
<dbReference type="RefSeq" id="XP_026678048.1">
    <property type="nucleotide sequence ID" value="XM_026822247.1"/>
</dbReference>
<dbReference type="Proteomes" id="UP000079169">
    <property type="component" value="Unplaced"/>
</dbReference>
<reference evidence="10" key="1">
    <citation type="submission" date="2025-08" db="UniProtKB">
        <authorList>
            <consortium name="RefSeq"/>
        </authorList>
    </citation>
    <scope>IDENTIFICATION</scope>
</reference>
<comment type="catalytic activity">
    <reaction evidence="7">
        <text>L-cysteinyl-[protein] + hexadecanoyl-CoA = S-hexadecanoyl-L-cysteinyl-[protein] + CoA</text>
        <dbReference type="Rhea" id="RHEA:36683"/>
        <dbReference type="Rhea" id="RHEA-COMP:10131"/>
        <dbReference type="Rhea" id="RHEA-COMP:11032"/>
        <dbReference type="ChEBI" id="CHEBI:29950"/>
        <dbReference type="ChEBI" id="CHEBI:57287"/>
        <dbReference type="ChEBI" id="CHEBI:57379"/>
        <dbReference type="ChEBI" id="CHEBI:74151"/>
        <dbReference type="EC" id="2.3.1.225"/>
    </reaction>
</comment>
<proteinExistence type="inferred from homology"/>
<comment type="similarity">
    <text evidence="7">Belongs to the DHHC palmitoyltransferase family.</text>
</comment>
<sequence>PHTLTAWLNNCVGHWNHRYFFLFMIYTVLGCAFLMTFGLEIVYKEVYLGYDPYDYYYESQDEGGDVVVGFPVHIDHTLPKVINNSSTQLYSTHKKPNGLGVFVALGLLSIYHAKMISRGGQQYQHEKDLISVFVALGLLSIYHAKMISRGETSIEALINKLEAKKADSEGRIYANPYNFGRHTNWRLFLGLFHGRSFWRHVLLPSGHKPLGDGLTWTSTYSPLADNIGTHFTWPVSCRCGVKKID</sequence>
<dbReference type="KEGG" id="dci:103507374"/>
<evidence type="ECO:0000256" key="6">
    <source>
        <dbReference type="ARBA" id="ARBA00023315"/>
    </source>
</evidence>
<name>A0A3Q0ITR4_DIACI</name>
<keyword evidence="2 7" id="KW-0808">Transferase</keyword>
<organism evidence="9 10">
    <name type="scientific">Diaphorina citri</name>
    <name type="common">Asian citrus psyllid</name>
    <dbReference type="NCBI Taxonomy" id="121845"/>
    <lineage>
        <taxon>Eukaryota</taxon>
        <taxon>Metazoa</taxon>
        <taxon>Ecdysozoa</taxon>
        <taxon>Arthropoda</taxon>
        <taxon>Hexapoda</taxon>
        <taxon>Insecta</taxon>
        <taxon>Pterygota</taxon>
        <taxon>Neoptera</taxon>
        <taxon>Paraneoptera</taxon>
        <taxon>Hemiptera</taxon>
        <taxon>Sternorrhyncha</taxon>
        <taxon>Psylloidea</taxon>
        <taxon>Psyllidae</taxon>
        <taxon>Diaphorininae</taxon>
        <taxon>Diaphorina</taxon>
    </lineage>
</organism>
<comment type="subcellular location">
    <subcellularLocation>
        <location evidence="1">Membrane</location>
        <topology evidence="1">Multi-pass membrane protein</topology>
    </subcellularLocation>
</comment>
<dbReference type="Pfam" id="PF01529">
    <property type="entry name" value="DHHC"/>
    <property type="match status" value="1"/>
</dbReference>
<evidence type="ECO:0000256" key="3">
    <source>
        <dbReference type="ARBA" id="ARBA00022692"/>
    </source>
</evidence>
<accession>A0A3Q0ITR4</accession>
<keyword evidence="4 7" id="KW-1133">Transmembrane helix</keyword>
<dbReference type="GO" id="GO:0019706">
    <property type="term" value="F:protein-cysteine S-palmitoyltransferase activity"/>
    <property type="evidence" value="ECO:0007669"/>
    <property type="project" value="UniProtKB-EC"/>
</dbReference>
<feature type="transmembrane region" description="Helical" evidence="7">
    <location>
        <begin position="98"/>
        <end position="117"/>
    </location>
</feature>
<evidence type="ECO:0000256" key="4">
    <source>
        <dbReference type="ARBA" id="ARBA00022989"/>
    </source>
</evidence>
<evidence type="ECO:0000256" key="2">
    <source>
        <dbReference type="ARBA" id="ARBA00022679"/>
    </source>
</evidence>
<dbReference type="InterPro" id="IPR001594">
    <property type="entry name" value="Palmitoyltrfase_DHHC"/>
</dbReference>
<gene>
    <name evidence="10" type="primary">LOC103507374</name>
</gene>
<dbReference type="PROSITE" id="PS50216">
    <property type="entry name" value="DHHC"/>
    <property type="match status" value="1"/>
</dbReference>
<evidence type="ECO:0000256" key="5">
    <source>
        <dbReference type="ARBA" id="ARBA00023136"/>
    </source>
</evidence>
<feature type="domain" description="Palmitoyltransferase DHHC" evidence="8">
    <location>
        <begin position="6"/>
        <end position="156"/>
    </location>
</feature>